<evidence type="ECO:0000313" key="16">
    <source>
        <dbReference type="Proteomes" id="UP000035909"/>
    </source>
</evidence>
<dbReference type="PANTHER" id="PTHR13710:SF105">
    <property type="entry name" value="ATP-DEPENDENT DNA HELICASE Q1"/>
    <property type="match status" value="1"/>
</dbReference>
<feature type="domain" description="Helicase ATP-binding" evidence="13">
    <location>
        <begin position="23"/>
        <end position="191"/>
    </location>
</feature>
<dbReference type="GO" id="GO:0003677">
    <property type="term" value="F:DNA binding"/>
    <property type="evidence" value="ECO:0007669"/>
    <property type="project" value="UniProtKB-KW"/>
</dbReference>
<dbReference type="SMART" id="SM00487">
    <property type="entry name" value="DEXDc"/>
    <property type="match status" value="1"/>
</dbReference>
<name>A0A0J1HG40_9GAMM</name>
<evidence type="ECO:0000256" key="12">
    <source>
        <dbReference type="ARBA" id="ARBA00044550"/>
    </source>
</evidence>
<dbReference type="Proteomes" id="UP000035909">
    <property type="component" value="Unassembled WGS sequence"/>
</dbReference>
<dbReference type="GO" id="GO:0005524">
    <property type="term" value="F:ATP binding"/>
    <property type="evidence" value="ECO:0007669"/>
    <property type="project" value="UniProtKB-KW"/>
</dbReference>
<accession>A0A0J1HG40</accession>
<gene>
    <name evidence="15" type="ORF">ABT57_08690</name>
</gene>
<sequence length="641" mass="72659">MYLHNLKHYFGFDSLRPGQETVIKQLLDGHSSAAIFPTGSGKSLCYQLPALELPHLTLVISPLLALMKDQLDFLHSKGIPAASIDSSQSWEDSQRVMQAVRAGEIKVLMISVERLNNERFRHFISQVPISLLVVDEAHCISEWGHNFRPDYLKLPQHRADLNIPQVLLLTATATPAVIDDMCAKFAIEKQHIVITGFYRPNLDIAITPASAESKNPQLLEVLNHTPGLPTIVYVTLQKTAEDLAHWLKAHNYEASAYHAGMDSEQRQQIQQDFMSGRHHCIIATIAFGMGIDKADIRKVIHFDLPKSIENYSQEIGRAGRDGLRSECVLLADRSGMNVLENFVYGDTPDRSAIRAVLNEIQAHPQQWEVMLNRLSKTVNIRLLPLKTLLVYLEIESIIEPQYTYFADYRFKLLVDETLVVNSFQGERQTFVRQIFACSPKARTWHTVDFDALWHTARAERKRVVAAIDYFSEKGWITLESKQMTDVYRVCQQHFDPEQLTERLYQLFKTKEQSEIKRLADMLALFENEHCLSHTLAGYFADHNAPTECGHCSVCRGNVAQLPAPNALQPVSDNLLKTWCDPFIDACPTPPSAHAITRFLCGMAMPLHTQIKARQMSGFGKLEAHPFAKTLEQVRTLFPHTS</sequence>
<organism evidence="15 16">
    <name type="scientific">Photobacterium ganghwense</name>
    <dbReference type="NCBI Taxonomy" id="320778"/>
    <lineage>
        <taxon>Bacteria</taxon>
        <taxon>Pseudomonadati</taxon>
        <taxon>Pseudomonadota</taxon>
        <taxon>Gammaproteobacteria</taxon>
        <taxon>Vibrionales</taxon>
        <taxon>Vibrionaceae</taxon>
        <taxon>Photobacterium</taxon>
    </lineage>
</organism>
<evidence type="ECO:0000259" key="14">
    <source>
        <dbReference type="PROSITE" id="PS51194"/>
    </source>
</evidence>
<dbReference type="InterPro" id="IPR001650">
    <property type="entry name" value="Helicase_C-like"/>
</dbReference>
<dbReference type="EMBL" id="LDOU01000006">
    <property type="protein sequence ID" value="KLV10585.1"/>
    <property type="molecule type" value="Genomic_DNA"/>
</dbReference>
<evidence type="ECO:0000256" key="7">
    <source>
        <dbReference type="ARBA" id="ARBA00023125"/>
    </source>
</evidence>
<keyword evidence="6" id="KW-0067">ATP-binding</keyword>
<keyword evidence="3" id="KW-0547">Nucleotide-binding</keyword>
<dbReference type="PROSITE" id="PS51194">
    <property type="entry name" value="HELICASE_CTER"/>
    <property type="match status" value="1"/>
</dbReference>
<keyword evidence="8" id="KW-0413">Isomerase</keyword>
<keyword evidence="2" id="KW-0479">Metal-binding</keyword>
<dbReference type="GO" id="GO:0016787">
    <property type="term" value="F:hydrolase activity"/>
    <property type="evidence" value="ECO:0007669"/>
    <property type="project" value="UniProtKB-KW"/>
</dbReference>
<dbReference type="GO" id="GO:0005737">
    <property type="term" value="C:cytoplasm"/>
    <property type="evidence" value="ECO:0007669"/>
    <property type="project" value="TreeGrafter"/>
</dbReference>
<dbReference type="GO" id="GO:0006310">
    <property type="term" value="P:DNA recombination"/>
    <property type="evidence" value="ECO:0007669"/>
    <property type="project" value="InterPro"/>
</dbReference>
<dbReference type="GO" id="GO:0030894">
    <property type="term" value="C:replisome"/>
    <property type="evidence" value="ECO:0007669"/>
    <property type="project" value="TreeGrafter"/>
</dbReference>
<dbReference type="InterPro" id="IPR002464">
    <property type="entry name" value="DNA/RNA_helicase_DEAH_CS"/>
</dbReference>
<dbReference type="GO" id="GO:0009378">
    <property type="term" value="F:four-way junction helicase activity"/>
    <property type="evidence" value="ECO:0007669"/>
    <property type="project" value="TreeGrafter"/>
</dbReference>
<dbReference type="EC" id="5.6.2.4" evidence="10"/>
<dbReference type="Gene3D" id="3.40.50.300">
    <property type="entry name" value="P-loop containing nucleotide triphosphate hydrolases"/>
    <property type="match status" value="2"/>
</dbReference>
<dbReference type="Pfam" id="PF00270">
    <property type="entry name" value="DEAD"/>
    <property type="match status" value="1"/>
</dbReference>
<evidence type="ECO:0000256" key="1">
    <source>
        <dbReference type="ARBA" id="ARBA00005446"/>
    </source>
</evidence>
<keyword evidence="7" id="KW-0238">DNA-binding</keyword>
<evidence type="ECO:0000313" key="15">
    <source>
        <dbReference type="EMBL" id="KLV10585.1"/>
    </source>
</evidence>
<keyword evidence="5 15" id="KW-0347">Helicase</keyword>
<dbReference type="GO" id="GO:0043590">
    <property type="term" value="C:bacterial nucleoid"/>
    <property type="evidence" value="ECO:0007669"/>
    <property type="project" value="TreeGrafter"/>
</dbReference>
<protein>
    <recommendedName>
        <fullName evidence="11">ATP-dependent DNA helicase RecQ</fullName>
        <ecNumber evidence="10">5.6.2.4</ecNumber>
    </recommendedName>
    <alternativeName>
        <fullName evidence="12">DNA 3'-5' helicase RecQ</fullName>
    </alternativeName>
</protein>
<dbReference type="GO" id="GO:0006281">
    <property type="term" value="P:DNA repair"/>
    <property type="evidence" value="ECO:0007669"/>
    <property type="project" value="TreeGrafter"/>
</dbReference>
<dbReference type="InterPro" id="IPR032284">
    <property type="entry name" value="RecQ_Zn-bd"/>
</dbReference>
<dbReference type="Pfam" id="PF16124">
    <property type="entry name" value="RecQ_Zn_bind"/>
    <property type="match status" value="1"/>
</dbReference>
<dbReference type="InterPro" id="IPR027417">
    <property type="entry name" value="P-loop_NTPase"/>
</dbReference>
<evidence type="ECO:0000259" key="13">
    <source>
        <dbReference type="PROSITE" id="PS51192"/>
    </source>
</evidence>
<evidence type="ECO:0000256" key="10">
    <source>
        <dbReference type="ARBA" id="ARBA00034808"/>
    </source>
</evidence>
<dbReference type="PANTHER" id="PTHR13710">
    <property type="entry name" value="DNA HELICASE RECQ FAMILY MEMBER"/>
    <property type="match status" value="1"/>
</dbReference>
<dbReference type="NCBIfam" id="TIGR00614">
    <property type="entry name" value="recQ_fam"/>
    <property type="match status" value="1"/>
</dbReference>
<dbReference type="CDD" id="cd18018">
    <property type="entry name" value="DEXHc_RecQ4-like"/>
    <property type="match status" value="1"/>
</dbReference>
<evidence type="ECO:0000256" key="9">
    <source>
        <dbReference type="ARBA" id="ARBA00034617"/>
    </source>
</evidence>
<comment type="catalytic activity">
    <reaction evidence="9">
        <text>Couples ATP hydrolysis with the unwinding of duplex DNA by translocating in the 3'-5' direction.</text>
        <dbReference type="EC" id="5.6.2.4"/>
    </reaction>
</comment>
<dbReference type="PROSITE" id="PS00690">
    <property type="entry name" value="DEAH_ATP_HELICASE"/>
    <property type="match status" value="1"/>
</dbReference>
<reference evidence="15 16" key="1">
    <citation type="submission" date="2015-05" db="EMBL/GenBank/DDBJ databases">
        <title>Photobacterium galathea sp. nov.</title>
        <authorList>
            <person name="Machado H."/>
            <person name="Gram L."/>
        </authorList>
    </citation>
    <scope>NUCLEOTIDE SEQUENCE [LARGE SCALE GENOMIC DNA]</scope>
    <source>
        <strain evidence="15 16">DSM 22954</strain>
    </source>
</reference>
<dbReference type="InterPro" id="IPR011545">
    <property type="entry name" value="DEAD/DEAH_box_helicase_dom"/>
</dbReference>
<dbReference type="InterPro" id="IPR014001">
    <property type="entry name" value="Helicase_ATP-bd"/>
</dbReference>
<evidence type="ECO:0000256" key="4">
    <source>
        <dbReference type="ARBA" id="ARBA00022801"/>
    </source>
</evidence>
<dbReference type="OrthoDB" id="9760034at2"/>
<proteinExistence type="inferred from homology"/>
<evidence type="ECO:0000256" key="3">
    <source>
        <dbReference type="ARBA" id="ARBA00022741"/>
    </source>
</evidence>
<dbReference type="STRING" id="320778.ABT57_08690"/>
<dbReference type="Pfam" id="PF00271">
    <property type="entry name" value="Helicase_C"/>
    <property type="match status" value="1"/>
</dbReference>
<evidence type="ECO:0000256" key="5">
    <source>
        <dbReference type="ARBA" id="ARBA00022806"/>
    </source>
</evidence>
<dbReference type="RefSeq" id="WP_047884750.1">
    <property type="nucleotide sequence ID" value="NZ_LDOU01000006.1"/>
</dbReference>
<comment type="similarity">
    <text evidence="1">Belongs to the helicase family. RecQ subfamily.</text>
</comment>
<evidence type="ECO:0000256" key="2">
    <source>
        <dbReference type="ARBA" id="ARBA00022723"/>
    </source>
</evidence>
<comment type="caution">
    <text evidence="15">The sequence shown here is derived from an EMBL/GenBank/DDBJ whole genome shotgun (WGS) entry which is preliminary data.</text>
</comment>
<dbReference type="Gene3D" id="1.10.10.10">
    <property type="entry name" value="Winged helix-like DNA-binding domain superfamily/Winged helix DNA-binding domain"/>
    <property type="match status" value="1"/>
</dbReference>
<evidence type="ECO:0000256" key="6">
    <source>
        <dbReference type="ARBA" id="ARBA00022840"/>
    </source>
</evidence>
<evidence type="ECO:0000256" key="11">
    <source>
        <dbReference type="ARBA" id="ARBA00044535"/>
    </source>
</evidence>
<dbReference type="PATRIC" id="fig|320778.3.peg.1883"/>
<dbReference type="InterPro" id="IPR004589">
    <property type="entry name" value="DNA_helicase_ATP-dep_RecQ"/>
</dbReference>
<dbReference type="InterPro" id="IPR036388">
    <property type="entry name" value="WH-like_DNA-bd_sf"/>
</dbReference>
<feature type="domain" description="Helicase C-terminal" evidence="14">
    <location>
        <begin position="217"/>
        <end position="386"/>
    </location>
</feature>
<dbReference type="SMART" id="SM00490">
    <property type="entry name" value="HELICc"/>
    <property type="match status" value="1"/>
</dbReference>
<dbReference type="GO" id="GO:0043138">
    <property type="term" value="F:3'-5' DNA helicase activity"/>
    <property type="evidence" value="ECO:0007669"/>
    <property type="project" value="UniProtKB-EC"/>
</dbReference>
<keyword evidence="4" id="KW-0378">Hydrolase</keyword>
<dbReference type="GO" id="GO:0046872">
    <property type="term" value="F:metal ion binding"/>
    <property type="evidence" value="ECO:0007669"/>
    <property type="project" value="UniProtKB-KW"/>
</dbReference>
<dbReference type="PROSITE" id="PS51192">
    <property type="entry name" value="HELICASE_ATP_BIND_1"/>
    <property type="match status" value="1"/>
</dbReference>
<dbReference type="AlphaFoldDB" id="A0A0J1HG40"/>
<evidence type="ECO:0000256" key="8">
    <source>
        <dbReference type="ARBA" id="ARBA00023235"/>
    </source>
</evidence>
<dbReference type="SUPFAM" id="SSF52540">
    <property type="entry name" value="P-loop containing nucleoside triphosphate hydrolases"/>
    <property type="match status" value="1"/>
</dbReference>
<keyword evidence="16" id="KW-1185">Reference proteome</keyword>